<dbReference type="OrthoDB" id="19014at2759"/>
<proteinExistence type="predicted"/>
<name>A0A8S4QLP2_9NEOP</name>
<evidence type="ECO:0000313" key="4">
    <source>
        <dbReference type="Proteomes" id="UP000838756"/>
    </source>
</evidence>
<gene>
    <name evidence="3" type="primary">jg18552</name>
    <name evidence="3" type="ORF">PAEG_LOCUS1972</name>
</gene>
<feature type="non-terminal residue" evidence="3">
    <location>
        <position position="1"/>
    </location>
</feature>
<dbReference type="GO" id="GO:0005737">
    <property type="term" value="C:cytoplasm"/>
    <property type="evidence" value="ECO:0007669"/>
    <property type="project" value="TreeGrafter"/>
</dbReference>
<accession>A0A8S4QLP2</accession>
<dbReference type="EMBL" id="CAKXAJ010006308">
    <property type="protein sequence ID" value="CAH2209574.1"/>
    <property type="molecule type" value="Genomic_DNA"/>
</dbReference>
<reference evidence="3" key="1">
    <citation type="submission" date="2022-03" db="EMBL/GenBank/DDBJ databases">
        <authorList>
            <person name="Lindestad O."/>
        </authorList>
    </citation>
    <scope>NUCLEOTIDE SEQUENCE</scope>
</reference>
<dbReference type="Gene3D" id="1.25.40.20">
    <property type="entry name" value="Ankyrin repeat-containing domain"/>
    <property type="match status" value="1"/>
</dbReference>
<keyword evidence="2" id="KW-0677">Repeat</keyword>
<keyword evidence="1" id="KW-0217">Developmental protein</keyword>
<dbReference type="GO" id="GO:0019208">
    <property type="term" value="F:phosphatase regulator activity"/>
    <property type="evidence" value="ECO:0007669"/>
    <property type="project" value="TreeGrafter"/>
</dbReference>
<evidence type="ECO:0000256" key="1">
    <source>
        <dbReference type="ARBA" id="ARBA00022473"/>
    </source>
</evidence>
<dbReference type="GO" id="GO:0004857">
    <property type="term" value="F:enzyme inhibitor activity"/>
    <property type="evidence" value="ECO:0007669"/>
    <property type="project" value="TreeGrafter"/>
</dbReference>
<dbReference type="PANTHER" id="PTHR24179">
    <property type="entry name" value="PROTEIN PHOSPHATASE 1 REGULATORY SUBUNIT 12"/>
    <property type="match status" value="1"/>
</dbReference>
<dbReference type="InterPro" id="IPR051226">
    <property type="entry name" value="PP1_Regulatory_Subunit"/>
</dbReference>
<dbReference type="PANTHER" id="PTHR24179:SF21">
    <property type="entry name" value="MYOSIN BINDING SUBUNIT, ISOFORM O"/>
    <property type="match status" value="1"/>
</dbReference>
<organism evidence="3 4">
    <name type="scientific">Pararge aegeria aegeria</name>
    <dbReference type="NCBI Taxonomy" id="348720"/>
    <lineage>
        <taxon>Eukaryota</taxon>
        <taxon>Metazoa</taxon>
        <taxon>Ecdysozoa</taxon>
        <taxon>Arthropoda</taxon>
        <taxon>Hexapoda</taxon>
        <taxon>Insecta</taxon>
        <taxon>Pterygota</taxon>
        <taxon>Neoptera</taxon>
        <taxon>Endopterygota</taxon>
        <taxon>Lepidoptera</taxon>
        <taxon>Glossata</taxon>
        <taxon>Ditrysia</taxon>
        <taxon>Papilionoidea</taxon>
        <taxon>Nymphalidae</taxon>
        <taxon>Satyrinae</taxon>
        <taxon>Satyrini</taxon>
        <taxon>Parargina</taxon>
        <taxon>Pararge</taxon>
    </lineage>
</organism>
<evidence type="ECO:0000313" key="3">
    <source>
        <dbReference type="EMBL" id="CAH2209574.1"/>
    </source>
</evidence>
<comment type="caution">
    <text evidence="3">The sequence shown here is derived from an EMBL/GenBank/DDBJ whole genome shotgun (WGS) entry which is preliminary data.</text>
</comment>
<dbReference type="AlphaFoldDB" id="A0A8S4QLP2"/>
<dbReference type="InterPro" id="IPR036770">
    <property type="entry name" value="Ankyrin_rpt-contain_sf"/>
</dbReference>
<protein>
    <submittedName>
        <fullName evidence="3">Jg18552 protein</fullName>
    </submittedName>
</protein>
<keyword evidence="4" id="KW-1185">Reference proteome</keyword>
<dbReference type="Proteomes" id="UP000838756">
    <property type="component" value="Unassembled WGS sequence"/>
</dbReference>
<evidence type="ECO:0000256" key="2">
    <source>
        <dbReference type="ARBA" id="ARBA00022737"/>
    </source>
</evidence>
<sequence>YLLENGADVAAVNYDGELPVDIAENEKMKDLLEKIIKENG</sequence>
<dbReference type="SUPFAM" id="SSF48403">
    <property type="entry name" value="Ankyrin repeat"/>
    <property type="match status" value="1"/>
</dbReference>